<evidence type="ECO:0000313" key="6">
    <source>
        <dbReference type="Proteomes" id="UP000663440"/>
    </source>
</evidence>
<dbReference type="Gene3D" id="1.10.10.60">
    <property type="entry name" value="Homeodomain-like"/>
    <property type="match status" value="1"/>
</dbReference>
<dbReference type="PROSITE" id="PS01124">
    <property type="entry name" value="HTH_ARAC_FAMILY_2"/>
    <property type="match status" value="1"/>
</dbReference>
<evidence type="ECO:0000256" key="3">
    <source>
        <dbReference type="ARBA" id="ARBA00023163"/>
    </source>
</evidence>
<evidence type="ECO:0000256" key="1">
    <source>
        <dbReference type="ARBA" id="ARBA00023015"/>
    </source>
</evidence>
<evidence type="ECO:0000259" key="4">
    <source>
        <dbReference type="PROSITE" id="PS01124"/>
    </source>
</evidence>
<dbReference type="PANTHER" id="PTHR43280:SF32">
    <property type="entry name" value="TRANSCRIPTIONAL REGULATORY PROTEIN"/>
    <property type="match status" value="1"/>
</dbReference>
<dbReference type="Proteomes" id="UP000663440">
    <property type="component" value="Chromosome"/>
</dbReference>
<dbReference type="SUPFAM" id="SSF46689">
    <property type="entry name" value="Homeodomain-like"/>
    <property type="match status" value="1"/>
</dbReference>
<sequence length="287" mass="33087">MIFKKSNYKTQGIALCVFENLKSANAFKDLIPEQHSTVLIVNSGAAAISINSRTIHLFASELIAIPKRSDFEVVMMSTELCVSILSFTSEFAFENSIRWPHIGYFNFFTARYVSKIFLKKKELKNLMDLLLLAGTRLELSNSRVFKKELILLSFNLFLYELASLYYRSSWLEKTRYSAAEKTAVHFFRLVELHCREQHSVRFYADALNISSGHLTKTIKLVTEITAKQCIENALVLEAKILLQNNDLTILNVSETLRFANTSFFSNFFKRHTQMSPSEYRLKLHSAY</sequence>
<dbReference type="InterPro" id="IPR018060">
    <property type="entry name" value="HTH_AraC"/>
</dbReference>
<dbReference type="SMART" id="SM00342">
    <property type="entry name" value="HTH_ARAC"/>
    <property type="match status" value="1"/>
</dbReference>
<dbReference type="PANTHER" id="PTHR43280">
    <property type="entry name" value="ARAC-FAMILY TRANSCRIPTIONAL REGULATOR"/>
    <property type="match status" value="1"/>
</dbReference>
<evidence type="ECO:0000256" key="2">
    <source>
        <dbReference type="ARBA" id="ARBA00023125"/>
    </source>
</evidence>
<organism evidence="5 6">
    <name type="scientific">Flavobacterium endoglycinae</name>
    <dbReference type="NCBI Taxonomy" id="2816357"/>
    <lineage>
        <taxon>Bacteria</taxon>
        <taxon>Pseudomonadati</taxon>
        <taxon>Bacteroidota</taxon>
        <taxon>Flavobacteriia</taxon>
        <taxon>Flavobacteriales</taxon>
        <taxon>Flavobacteriaceae</taxon>
        <taxon>Flavobacterium</taxon>
    </lineage>
</organism>
<dbReference type="RefSeq" id="WP_207296792.1">
    <property type="nucleotide sequence ID" value="NZ_CP071448.1"/>
</dbReference>
<dbReference type="InterPro" id="IPR009057">
    <property type="entry name" value="Homeodomain-like_sf"/>
</dbReference>
<name>A0ABX7QGV1_9FLAO</name>
<proteinExistence type="predicted"/>
<keyword evidence="6" id="KW-1185">Reference proteome</keyword>
<evidence type="ECO:0000313" key="5">
    <source>
        <dbReference type="EMBL" id="QSW89606.1"/>
    </source>
</evidence>
<keyword evidence="2" id="KW-0238">DNA-binding</keyword>
<dbReference type="EMBL" id="CP071448">
    <property type="protein sequence ID" value="QSW89606.1"/>
    <property type="molecule type" value="Genomic_DNA"/>
</dbReference>
<keyword evidence="3" id="KW-0804">Transcription</keyword>
<gene>
    <name evidence="5" type="ORF">J0383_02025</name>
</gene>
<accession>A0ABX7QGV1</accession>
<dbReference type="Pfam" id="PF12833">
    <property type="entry name" value="HTH_18"/>
    <property type="match status" value="1"/>
</dbReference>
<keyword evidence="1" id="KW-0805">Transcription regulation</keyword>
<reference evidence="5 6" key="1">
    <citation type="submission" date="2021-03" db="EMBL/GenBank/DDBJ databases">
        <title>Flavobacterium kribbensis sp. nov, an endophytic bacteria, isolated from soybean.</title>
        <authorList>
            <person name="Lee J."/>
            <person name="Seo J."/>
        </authorList>
    </citation>
    <scope>NUCLEOTIDE SEQUENCE [LARGE SCALE GENOMIC DNA]</scope>
    <source>
        <strain evidence="5 6">BB8</strain>
    </source>
</reference>
<feature type="domain" description="HTH araC/xylS-type" evidence="4">
    <location>
        <begin position="184"/>
        <end position="282"/>
    </location>
</feature>
<protein>
    <submittedName>
        <fullName evidence="5">AraC family transcriptional regulator</fullName>
    </submittedName>
</protein>